<dbReference type="CDD" id="cd11325">
    <property type="entry name" value="AmyAc_GTHase"/>
    <property type="match status" value="1"/>
</dbReference>
<evidence type="ECO:0000256" key="13">
    <source>
        <dbReference type="ARBA" id="ARBA00034013"/>
    </source>
</evidence>
<dbReference type="Proteomes" id="UP001375743">
    <property type="component" value="Unassembled WGS sequence"/>
</dbReference>
<comment type="catalytic activity">
    <reaction evidence="1 14">
        <text>Transfers a segment of a (1-&gt;4)-alpha-D-glucan to a new position in an acceptor, which may be glucose or a (1-&gt;4)-alpha-D-glucan.</text>
        <dbReference type="EC" id="2.4.1.25"/>
    </reaction>
</comment>
<evidence type="ECO:0000256" key="4">
    <source>
        <dbReference type="ARBA" id="ARBA00005684"/>
    </source>
</evidence>
<organism evidence="17 18">
    <name type="scientific">Benzoatithermus flavus</name>
    <dbReference type="NCBI Taxonomy" id="3108223"/>
    <lineage>
        <taxon>Bacteria</taxon>
        <taxon>Pseudomonadati</taxon>
        <taxon>Pseudomonadota</taxon>
        <taxon>Alphaproteobacteria</taxon>
        <taxon>Geminicoccales</taxon>
        <taxon>Geminicoccaceae</taxon>
        <taxon>Benzoatithermus</taxon>
    </lineage>
</organism>
<keyword evidence="8 14" id="KW-0328">Glycosyltransferase</keyword>
<evidence type="ECO:0000256" key="12">
    <source>
        <dbReference type="ARBA" id="ARBA00023295"/>
    </source>
</evidence>
<dbReference type="Pfam" id="PF02446">
    <property type="entry name" value="Glyco_hydro_77"/>
    <property type="match status" value="1"/>
</dbReference>
<evidence type="ECO:0000256" key="6">
    <source>
        <dbReference type="ARBA" id="ARBA00020295"/>
    </source>
</evidence>
<dbReference type="Gene3D" id="3.20.20.80">
    <property type="entry name" value="Glycosidases"/>
    <property type="match status" value="2"/>
</dbReference>
<name>A0ABU8XS29_9PROT</name>
<dbReference type="Pfam" id="PF00128">
    <property type="entry name" value="Alpha-amylase"/>
    <property type="match status" value="1"/>
</dbReference>
<gene>
    <name evidence="17" type="primary">treZ</name>
    <name evidence="17" type="ORF">U1T56_12540</name>
</gene>
<dbReference type="GO" id="GO:0033942">
    <property type="term" value="F:4-alpha-D-(1-&gt;4)-alpha-D-glucanotrehalose trehalohydrolase activity"/>
    <property type="evidence" value="ECO:0007669"/>
    <property type="project" value="UniProtKB-EC"/>
</dbReference>
<dbReference type="Pfam" id="PF11941">
    <property type="entry name" value="DUF3459"/>
    <property type="match status" value="1"/>
</dbReference>
<feature type="compositionally biased region" description="Low complexity" evidence="15">
    <location>
        <begin position="1348"/>
        <end position="1374"/>
    </location>
</feature>
<evidence type="ECO:0000256" key="9">
    <source>
        <dbReference type="ARBA" id="ARBA00022679"/>
    </source>
</evidence>
<comment type="pathway">
    <text evidence="3">Glycan biosynthesis; trehalose biosynthesis.</text>
</comment>
<evidence type="ECO:0000313" key="18">
    <source>
        <dbReference type="Proteomes" id="UP001375743"/>
    </source>
</evidence>
<reference evidence="17 18" key="1">
    <citation type="submission" date="2024-01" db="EMBL/GenBank/DDBJ databases">
        <title>Multi-omics insights into the function and evolution of sodium benzoate biodegradation pathways in Benzoatithermus flavus gen. nov., sp. nov. from hot spring.</title>
        <authorList>
            <person name="Hu C.-J."/>
            <person name="Li W.-J."/>
        </authorList>
    </citation>
    <scope>NUCLEOTIDE SEQUENCE [LARGE SCALE GENOMIC DNA]</scope>
    <source>
        <strain evidence="17 18">SYSU G07066</strain>
    </source>
</reference>
<comment type="catalytic activity">
    <reaction evidence="13">
        <text>hydrolysis of (1-&gt;4)-alpha-D-glucosidic linkage in 4-alpha-D-[(1-&gt;4)-alpha-D-glucanosyl]n trehalose to yield trehalose and (1-&gt;4)-alpha-D-glucan.</text>
        <dbReference type="EC" id="3.2.1.141"/>
    </reaction>
</comment>
<dbReference type="CDD" id="cd02853">
    <property type="entry name" value="E_set_MTHase_like_N"/>
    <property type="match status" value="1"/>
</dbReference>
<dbReference type="InterPro" id="IPR013783">
    <property type="entry name" value="Ig-like_fold"/>
</dbReference>
<dbReference type="InterPro" id="IPR003385">
    <property type="entry name" value="Glyco_hydro_77"/>
</dbReference>
<dbReference type="InterPro" id="IPR006047">
    <property type="entry name" value="GH13_cat_dom"/>
</dbReference>
<evidence type="ECO:0000256" key="3">
    <source>
        <dbReference type="ARBA" id="ARBA00005199"/>
    </source>
</evidence>
<proteinExistence type="inferred from homology"/>
<sequence>MSGSVGRDEDSAQEIGRPGRQRRTGQGHLRRAHAMPFGAAVLADGRVRFNLWAPLQERVTLELDGKLVSMQPREGGWHTLVTDRAGPGSRYRFVLADGETRVPDPASRFQPEDVHGASEVIDPGAHVWSDAGWRGRPWHETVLYELHVGTFTPEGTFRAAIQKLDHLAGLGVTAIELLPVGDFAGRRNWGYDGVYLYAPDSAYGRPEDLKALVDAAHARGLMVFLDVVYNHFGPEGNYMGTLCPLYTARHRTPWGAAVNYDGTGSREVRAFVVHNALYWLEEFHIDGLRLDAVHAIVDDSEPHLLEELAERVRAHFPQDRHIHLVLENEHNAASRLARAPDGRALWYDAQWADDVHHGLHVAVTGEAESYYEPFHGDPAKLARALAEGFSFQGEPMAGKPRGEPSAHLPPTAFVTFLQNHDQVGNRAMGDRITALAPEPAVRAAAAVYLLAPEIPLLFMGEEWGTRQPFAFFCDFGPELAEAVRQGRREEFAKFSAFTSEAARERIPDPTAPSTFERSKLPWDETKRQPHAGWLDWYRRVLRTRFDRIVPLLPAIRGHAGSYEVLGAFAVRVAWRLGEERELVLLANLAAEPVAGVERPRGDPLWHENASGAADRLGPWEVVWTIAGRSALDRLAERMGIEPAYGSATDGTVRTSPATKRALLAAMGLDAADEAAASARLAELAARDRARPLPPVLVVRASRGPATVTLTLPAGTGSVRWRIALEDGGTREGTAGFADLPLVRRWEDAAPAVETRALPLPEDMAPGYHRLEIEAGAAAAMQLIVAPARCWLPEPIASGGRIWGVATQLYTLRSAPDWGMGDFGDLQNLAALAASRGAGVIGLNPLHASFLDRPEHASPYSPASRLFLNVLYIDVTAVPELMDCKEALARLASKEFKDEIERLRAEPLVDYPAVAALKLPLLETIHAAFQAGASPERRAAFAAFRRELGEPLERFCLFQALREHCAQQDPAMADWRRWPEDHRHLTAESLKRLLAGHRERVEFLTWLQWIADTQLAAAAATAAERGMAVGLYRDLAVGADASGAEAWANPEVVIDTARVGAPPDIFNPAGQDWGLPPFHPERLREEGYRSFVELLRANMRHAGGLRIDHVMMLQHLYWIPAGKSPSEGAYVAYPLEDLLGILALESQRQRCLVVGEDLGTVPPGFRERMAENGILGYRVLFFEWDEAGGFKGPDAYPHLALATIGSHDLATLRGWWEGRDIDLKERCGLYPDAAEARAQRERRRRERRRFVEALRAAGFSLPTSFDADQPWNAAVESAAHGFLARTRSAIAMLQLDDLAGNPDQVNLPGTTDQYPNWRRKLATTLEELADDIRACALMSIMSAARGFTPRSAPAAGSGAAEPHVPPADAAAALAATGSGEGPSPATG</sequence>
<comment type="caution">
    <text evidence="17">The sequence shown here is derived from an EMBL/GenBank/DDBJ whole genome shotgun (WGS) entry which is preliminary data.</text>
</comment>
<evidence type="ECO:0000256" key="14">
    <source>
        <dbReference type="RuleBase" id="RU361207"/>
    </source>
</evidence>
<dbReference type="EMBL" id="JBBLZC010000011">
    <property type="protein sequence ID" value="MEK0083983.1"/>
    <property type="molecule type" value="Genomic_DNA"/>
</dbReference>
<evidence type="ECO:0000259" key="16">
    <source>
        <dbReference type="SMART" id="SM00642"/>
    </source>
</evidence>
<dbReference type="SUPFAM" id="SSF81296">
    <property type="entry name" value="E set domains"/>
    <property type="match status" value="1"/>
</dbReference>
<evidence type="ECO:0000256" key="2">
    <source>
        <dbReference type="ARBA" id="ARBA00004496"/>
    </source>
</evidence>
<feature type="region of interest" description="Disordered" evidence="15">
    <location>
        <begin position="1348"/>
        <end position="1386"/>
    </location>
</feature>
<comment type="similarity">
    <text evidence="5">Belongs to the glycosyl hydrolase 13 family.</text>
</comment>
<dbReference type="NCBIfam" id="TIGR00217">
    <property type="entry name" value="malQ"/>
    <property type="match status" value="1"/>
</dbReference>
<dbReference type="InterPro" id="IPR048458">
    <property type="entry name" value="MalQ_N"/>
</dbReference>
<feature type="domain" description="Glycosyl hydrolase family 13 catalytic" evidence="16">
    <location>
        <begin position="145"/>
        <end position="487"/>
    </location>
</feature>
<evidence type="ECO:0000313" key="17">
    <source>
        <dbReference type="EMBL" id="MEK0083983.1"/>
    </source>
</evidence>
<keyword evidence="11 14" id="KW-0119">Carbohydrate metabolism</keyword>
<dbReference type="InterPro" id="IPR044901">
    <property type="entry name" value="Trehalose_TreZ_E-set_sf"/>
</dbReference>
<feature type="region of interest" description="Disordered" evidence="15">
    <location>
        <begin position="1"/>
        <end position="31"/>
    </location>
</feature>
<dbReference type="SUPFAM" id="SSF51445">
    <property type="entry name" value="(Trans)glycosidases"/>
    <property type="match status" value="2"/>
</dbReference>
<dbReference type="InterPro" id="IPR014756">
    <property type="entry name" value="Ig_E-set"/>
</dbReference>
<dbReference type="Gene3D" id="2.60.40.10">
    <property type="entry name" value="Immunoglobulins"/>
    <property type="match status" value="1"/>
</dbReference>
<feature type="compositionally biased region" description="Basic and acidic residues" evidence="15">
    <location>
        <begin position="1"/>
        <end position="10"/>
    </location>
</feature>
<dbReference type="InterPro" id="IPR022567">
    <property type="entry name" value="DUF3459"/>
</dbReference>
<comment type="subcellular location">
    <subcellularLocation>
        <location evidence="2">Cytoplasm</location>
    </subcellularLocation>
</comment>
<keyword evidence="7" id="KW-0963">Cytoplasm</keyword>
<dbReference type="SMART" id="SM00642">
    <property type="entry name" value="Aamy"/>
    <property type="match status" value="1"/>
</dbReference>
<evidence type="ECO:0000256" key="10">
    <source>
        <dbReference type="ARBA" id="ARBA00022801"/>
    </source>
</evidence>
<accession>A0ABU8XS29</accession>
<dbReference type="Gene3D" id="1.10.10.760">
    <property type="entry name" value="E-set domains of sugar-utilizing enzymes"/>
    <property type="match status" value="1"/>
</dbReference>
<feature type="compositionally biased region" description="Basic residues" evidence="15">
    <location>
        <begin position="19"/>
        <end position="31"/>
    </location>
</feature>
<dbReference type="PANTHER" id="PTHR32438:SF5">
    <property type="entry name" value="4-ALPHA-GLUCANOTRANSFERASE DPE1, CHLOROPLASTIC_AMYLOPLASTIC"/>
    <property type="match status" value="1"/>
</dbReference>
<dbReference type="InterPro" id="IPR017853">
    <property type="entry name" value="GH"/>
</dbReference>
<comment type="similarity">
    <text evidence="4 14">Belongs to the disproportionating enzyme family.</text>
</comment>
<dbReference type="NCBIfam" id="TIGR02402">
    <property type="entry name" value="trehalose_TreZ"/>
    <property type="match status" value="1"/>
</dbReference>
<evidence type="ECO:0000256" key="1">
    <source>
        <dbReference type="ARBA" id="ARBA00000439"/>
    </source>
</evidence>
<keyword evidence="12 17" id="KW-0326">Glycosidase</keyword>
<dbReference type="EC" id="2.4.1.25" evidence="14"/>
<protein>
    <recommendedName>
        <fullName evidence="6 14">4-alpha-glucanotransferase</fullName>
        <ecNumber evidence="14">2.4.1.25</ecNumber>
    </recommendedName>
    <alternativeName>
        <fullName evidence="14">Amylomaltase</fullName>
    </alternativeName>
    <alternativeName>
        <fullName evidence="14">Disproportionating enzyme</fullName>
    </alternativeName>
</protein>
<keyword evidence="10 17" id="KW-0378">Hydrolase</keyword>
<dbReference type="InterPro" id="IPR012768">
    <property type="entry name" value="Trehalose_TreZ"/>
</dbReference>
<evidence type="ECO:0000256" key="5">
    <source>
        <dbReference type="ARBA" id="ARBA00008061"/>
    </source>
</evidence>
<evidence type="ECO:0000256" key="15">
    <source>
        <dbReference type="SAM" id="MobiDB-lite"/>
    </source>
</evidence>
<keyword evidence="9 14" id="KW-0808">Transferase</keyword>
<keyword evidence="18" id="KW-1185">Reference proteome</keyword>
<dbReference type="Pfam" id="PF21226">
    <property type="entry name" value="MalQ_N"/>
    <property type="match status" value="1"/>
</dbReference>
<evidence type="ECO:0000256" key="7">
    <source>
        <dbReference type="ARBA" id="ARBA00022490"/>
    </source>
</evidence>
<evidence type="ECO:0000256" key="11">
    <source>
        <dbReference type="ARBA" id="ARBA00023277"/>
    </source>
</evidence>
<dbReference type="PANTHER" id="PTHR32438">
    <property type="entry name" value="4-ALPHA-GLUCANOTRANSFERASE DPE1, CHLOROPLASTIC/AMYLOPLASTIC"/>
    <property type="match status" value="1"/>
</dbReference>
<evidence type="ECO:0000256" key="8">
    <source>
        <dbReference type="ARBA" id="ARBA00022676"/>
    </source>
</evidence>